<protein>
    <submittedName>
        <fullName evidence="1">Uncharacterized protein</fullName>
    </submittedName>
</protein>
<accession>A0AAW9DKZ9</accession>
<reference evidence="1 2" key="1">
    <citation type="submission" date="2023-11" db="EMBL/GenBank/DDBJ databases">
        <title>MicrobeMod: A computational toolkit for identifying prokaryotic methylation and restriction-modification with nanopore sequencing.</title>
        <authorList>
            <person name="Crits-Christoph A."/>
            <person name="Kang S.C."/>
            <person name="Lee H."/>
            <person name="Ostrov N."/>
        </authorList>
    </citation>
    <scope>NUCLEOTIDE SEQUENCE [LARGE SCALE GENOMIC DNA]</scope>
    <source>
        <strain evidence="1 2">DSMZ 700</strain>
    </source>
</reference>
<comment type="caution">
    <text evidence="1">The sequence shown here is derived from an EMBL/GenBank/DDBJ whole genome shotgun (WGS) entry which is preliminary data.</text>
</comment>
<gene>
    <name evidence="1" type="ORF">SIL87_02790</name>
</gene>
<dbReference type="EMBL" id="JAWXYB010000018">
    <property type="protein sequence ID" value="MDX5929694.1"/>
    <property type="molecule type" value="Genomic_DNA"/>
</dbReference>
<sequence>MNQMSQVIGPARPALITDRLLILACSQRKHRSGQPELAIDYYDGPLW</sequence>
<organism evidence="1 2">
    <name type="scientific">Acidiphilium acidophilum</name>
    <name type="common">Thiobacillus acidophilus</name>
    <dbReference type="NCBI Taxonomy" id="76588"/>
    <lineage>
        <taxon>Bacteria</taxon>
        <taxon>Pseudomonadati</taxon>
        <taxon>Pseudomonadota</taxon>
        <taxon>Alphaproteobacteria</taxon>
        <taxon>Acetobacterales</taxon>
        <taxon>Acidocellaceae</taxon>
        <taxon>Acidiphilium</taxon>
    </lineage>
</organism>
<name>A0AAW9DKZ9_ACIAO</name>
<dbReference type="RefSeq" id="WP_319612715.1">
    <property type="nucleotide sequence ID" value="NZ_JAWXYB010000018.1"/>
</dbReference>
<proteinExistence type="predicted"/>
<dbReference type="Proteomes" id="UP001279553">
    <property type="component" value="Unassembled WGS sequence"/>
</dbReference>
<evidence type="ECO:0000313" key="2">
    <source>
        <dbReference type="Proteomes" id="UP001279553"/>
    </source>
</evidence>
<dbReference type="AlphaFoldDB" id="A0AAW9DKZ9"/>
<evidence type="ECO:0000313" key="1">
    <source>
        <dbReference type="EMBL" id="MDX5929694.1"/>
    </source>
</evidence>
<keyword evidence="2" id="KW-1185">Reference proteome</keyword>